<gene>
    <name evidence="1" type="ORF">D3Y59_03885</name>
</gene>
<accession>A0A3B7QTE0</accession>
<dbReference type="KEGG" id="hyh:D3Y59_03885"/>
<name>A0A3B7QTE0_9BACT</name>
<keyword evidence="2" id="KW-1185">Reference proteome</keyword>
<sequence length="66" mass="7496">MVMAEQLLKPLELKRMNSLHNTGVFFLRLLQNAAHDRLGKLRCLGCSCGPLCALSDLSYFLSQEYH</sequence>
<dbReference type="EMBL" id="CP032317">
    <property type="protein sequence ID" value="AYA36278.1"/>
    <property type="molecule type" value="Genomic_DNA"/>
</dbReference>
<proteinExistence type="predicted"/>
<evidence type="ECO:0000313" key="2">
    <source>
        <dbReference type="Proteomes" id="UP000262802"/>
    </source>
</evidence>
<evidence type="ECO:0000313" key="1">
    <source>
        <dbReference type="EMBL" id="AYA36278.1"/>
    </source>
</evidence>
<organism evidence="1 2">
    <name type="scientific">Hymenobacter oligotrophus</name>
    <dbReference type="NCBI Taxonomy" id="2319843"/>
    <lineage>
        <taxon>Bacteria</taxon>
        <taxon>Pseudomonadati</taxon>
        <taxon>Bacteroidota</taxon>
        <taxon>Cytophagia</taxon>
        <taxon>Cytophagales</taxon>
        <taxon>Hymenobacteraceae</taxon>
        <taxon>Hymenobacter</taxon>
    </lineage>
</organism>
<dbReference type="Proteomes" id="UP000262802">
    <property type="component" value="Chromosome"/>
</dbReference>
<reference evidence="1 2" key="1">
    <citation type="submission" date="2018-09" db="EMBL/GenBank/DDBJ databases">
        <title>Hymenobacter medium sp. nov., isolated from R2A medium.</title>
        <authorList>
            <person name="Yingchao G."/>
        </authorList>
    </citation>
    <scope>NUCLEOTIDE SEQUENCE [LARGE SCALE GENOMIC DNA]</scope>
    <source>
        <strain evidence="2">sh-6</strain>
    </source>
</reference>
<dbReference type="AlphaFoldDB" id="A0A3B7QTE0"/>
<protein>
    <submittedName>
        <fullName evidence="1">Uncharacterized protein</fullName>
    </submittedName>
</protein>